<proteinExistence type="predicted"/>
<keyword evidence="2" id="KW-1185">Reference proteome</keyword>
<sequence length="147" mass="16908">MAPSSNFLSFTMSNMITLPLGNPFCRKLLVPLHPYLIWFFSDIPVKRRSFVSVVDDRQKKLYGFAVRMVWKESSNHFDDCYFCLTNSKVYLKKKIEYPIKTSTLRSVPHGEGLPESIPPLNSNDNIILDVSDIEDTSDENIEISQKT</sequence>
<comment type="caution">
    <text evidence="1">The sequence shown here is derived from an EMBL/GenBank/DDBJ whole genome shotgun (WGS) entry which is preliminary data.</text>
</comment>
<dbReference type="Proteomes" id="UP000499080">
    <property type="component" value="Unassembled WGS sequence"/>
</dbReference>
<gene>
    <name evidence="1" type="ORF">AVEN_50717_1</name>
</gene>
<dbReference type="AlphaFoldDB" id="A0A4Y2HY53"/>
<organism evidence="1 2">
    <name type="scientific">Araneus ventricosus</name>
    <name type="common">Orbweaver spider</name>
    <name type="synonym">Epeira ventricosa</name>
    <dbReference type="NCBI Taxonomy" id="182803"/>
    <lineage>
        <taxon>Eukaryota</taxon>
        <taxon>Metazoa</taxon>
        <taxon>Ecdysozoa</taxon>
        <taxon>Arthropoda</taxon>
        <taxon>Chelicerata</taxon>
        <taxon>Arachnida</taxon>
        <taxon>Araneae</taxon>
        <taxon>Araneomorphae</taxon>
        <taxon>Entelegynae</taxon>
        <taxon>Araneoidea</taxon>
        <taxon>Araneidae</taxon>
        <taxon>Araneus</taxon>
    </lineage>
</organism>
<evidence type="ECO:0000313" key="1">
    <source>
        <dbReference type="EMBL" id="GBM70447.1"/>
    </source>
</evidence>
<dbReference type="EMBL" id="BGPR01002252">
    <property type="protein sequence ID" value="GBM70447.1"/>
    <property type="molecule type" value="Genomic_DNA"/>
</dbReference>
<reference evidence="1 2" key="1">
    <citation type="journal article" date="2019" name="Sci. Rep.">
        <title>Orb-weaving spider Araneus ventricosus genome elucidates the spidroin gene catalogue.</title>
        <authorList>
            <person name="Kono N."/>
            <person name="Nakamura H."/>
            <person name="Ohtoshi R."/>
            <person name="Moran D.A.P."/>
            <person name="Shinohara A."/>
            <person name="Yoshida Y."/>
            <person name="Fujiwara M."/>
            <person name="Mori M."/>
            <person name="Tomita M."/>
            <person name="Arakawa K."/>
        </authorList>
    </citation>
    <scope>NUCLEOTIDE SEQUENCE [LARGE SCALE GENOMIC DNA]</scope>
</reference>
<protein>
    <submittedName>
        <fullName evidence="1">Uncharacterized protein</fullName>
    </submittedName>
</protein>
<evidence type="ECO:0000313" key="2">
    <source>
        <dbReference type="Proteomes" id="UP000499080"/>
    </source>
</evidence>
<accession>A0A4Y2HY53</accession>
<name>A0A4Y2HY53_ARAVE</name>